<dbReference type="Gene3D" id="3.30.70.120">
    <property type="match status" value="1"/>
</dbReference>
<comment type="caution">
    <text evidence="1">The sequence shown here is derived from an EMBL/GenBank/DDBJ whole genome shotgun (WGS) entry which is preliminary data.</text>
</comment>
<sequence length="106" mass="11649">MQNYKLVFFVPENTVEEVKKAIFATGAGSLGNYAQCSWQTLGVGQFLPLDGANPTIGKVDTVERVSEWRVEILCSAETIKEAVSALKTAHPYEEPAFEVYALADIH</sequence>
<dbReference type="PANTHER" id="PTHR41774">
    <property type="match status" value="1"/>
</dbReference>
<dbReference type="SUPFAM" id="SSF102705">
    <property type="entry name" value="NIF3 (NGG1p interacting factor 3)-like"/>
    <property type="match status" value="1"/>
</dbReference>
<dbReference type="InterPro" id="IPR036069">
    <property type="entry name" value="DUF34/NIF3_sf"/>
</dbReference>
<dbReference type="Proteomes" id="UP000243469">
    <property type="component" value="Unassembled WGS sequence"/>
</dbReference>
<gene>
    <name evidence="1" type="ORF">CSA60_04550</name>
</gene>
<dbReference type="EMBL" id="PDSH01000027">
    <property type="protein sequence ID" value="PIE23183.1"/>
    <property type="molecule type" value="Genomic_DNA"/>
</dbReference>
<dbReference type="PANTHER" id="PTHR41774:SF1">
    <property type="entry name" value="NGG1P INTERACTING FACTOR NIF3"/>
    <property type="match status" value="1"/>
</dbReference>
<organism evidence="1 2">
    <name type="scientific">Neptuniibacter caesariensis</name>
    <dbReference type="NCBI Taxonomy" id="207954"/>
    <lineage>
        <taxon>Bacteria</taxon>
        <taxon>Pseudomonadati</taxon>
        <taxon>Pseudomonadota</taxon>
        <taxon>Gammaproteobacteria</taxon>
        <taxon>Oceanospirillales</taxon>
        <taxon>Oceanospirillaceae</taxon>
        <taxon>Neptuniibacter</taxon>
    </lineage>
</organism>
<dbReference type="AlphaFoldDB" id="A0A2G6JID6"/>
<name>A0A2G6JID6_NEPCE</name>
<proteinExistence type="predicted"/>
<reference evidence="1 2" key="1">
    <citation type="submission" date="2017-10" db="EMBL/GenBank/DDBJ databases">
        <title>Novel microbial diversity and functional potential in the marine mammal oral microbiome.</title>
        <authorList>
            <person name="Dudek N.K."/>
            <person name="Sun C.L."/>
            <person name="Burstein D."/>
            <person name="Kantor R.S."/>
            <person name="Aliaga Goltsman D.S."/>
            <person name="Bik E.M."/>
            <person name="Thomas B.C."/>
            <person name="Banfield J.F."/>
            <person name="Relman D.A."/>
        </authorList>
    </citation>
    <scope>NUCLEOTIDE SEQUENCE [LARGE SCALE GENOMIC DNA]</scope>
    <source>
        <strain evidence="1">DOLJORAL78_47_21</strain>
    </source>
</reference>
<dbReference type="InterPro" id="IPR015867">
    <property type="entry name" value="N-reg_PII/ATP_PRibTrfase_C"/>
</dbReference>
<protein>
    <submittedName>
        <fullName evidence="1">NGG1p interacting factor NIF3</fullName>
    </submittedName>
</protein>
<dbReference type="FunFam" id="3.30.70.120:FF:000006">
    <property type="entry name" value="GTP cyclohydrolase 1 type 2 homolog"/>
    <property type="match status" value="1"/>
</dbReference>
<accession>A0A2G6JID6</accession>
<evidence type="ECO:0000313" key="1">
    <source>
        <dbReference type="EMBL" id="PIE23183.1"/>
    </source>
</evidence>
<evidence type="ECO:0000313" key="2">
    <source>
        <dbReference type="Proteomes" id="UP000243469"/>
    </source>
</evidence>